<keyword evidence="3" id="KW-1185">Reference proteome</keyword>
<evidence type="ECO:0008006" key="4">
    <source>
        <dbReference type="Google" id="ProtNLM"/>
    </source>
</evidence>
<gene>
    <name evidence="2" type="ORF">SAMN05216269_10677</name>
</gene>
<dbReference type="STRING" id="178356.SAMN05216269_10677"/>
<dbReference type="AlphaFoldDB" id="A0A1M7KUB2"/>
<name>A0A1M7KUB2_9FLAO</name>
<dbReference type="RefSeq" id="WP_167365567.1">
    <property type="nucleotide sequence ID" value="NZ_FRCL01000006.1"/>
</dbReference>
<protein>
    <recommendedName>
        <fullName evidence="4">LPXTG-motif cell wall anchor domain-containing protein</fullName>
    </recommendedName>
</protein>
<feature type="transmembrane region" description="Helical" evidence="1">
    <location>
        <begin position="6"/>
        <end position="23"/>
    </location>
</feature>
<keyword evidence="1" id="KW-0812">Transmembrane</keyword>
<dbReference type="EMBL" id="FRCL01000006">
    <property type="protein sequence ID" value="SHM68623.1"/>
    <property type="molecule type" value="Genomic_DNA"/>
</dbReference>
<accession>A0A1M7KUB2</accession>
<reference evidence="3" key="1">
    <citation type="submission" date="2016-11" db="EMBL/GenBank/DDBJ databases">
        <authorList>
            <person name="Varghese N."/>
            <person name="Submissions S."/>
        </authorList>
    </citation>
    <scope>NUCLEOTIDE SEQUENCE [LARGE SCALE GENOMIC DNA]</scope>
    <source>
        <strain evidence="3">CGMCC 1.2749</strain>
    </source>
</reference>
<organism evidence="2 3">
    <name type="scientific">Flavobacterium xinjiangense</name>
    <dbReference type="NCBI Taxonomy" id="178356"/>
    <lineage>
        <taxon>Bacteria</taxon>
        <taxon>Pseudomonadati</taxon>
        <taxon>Bacteroidota</taxon>
        <taxon>Flavobacteriia</taxon>
        <taxon>Flavobacteriales</taxon>
        <taxon>Flavobacteriaceae</taxon>
        <taxon>Flavobacterium</taxon>
    </lineage>
</organism>
<evidence type="ECO:0000313" key="3">
    <source>
        <dbReference type="Proteomes" id="UP000184092"/>
    </source>
</evidence>
<keyword evidence="1" id="KW-0472">Membrane</keyword>
<evidence type="ECO:0000313" key="2">
    <source>
        <dbReference type="EMBL" id="SHM68623.1"/>
    </source>
</evidence>
<dbReference type="Proteomes" id="UP000184092">
    <property type="component" value="Unassembled WGS sequence"/>
</dbReference>
<sequence>MEINWFIIAVVLVGVIALILYLIKKNQKDKKDVTKFFNTDTTIRKESEPDEDER</sequence>
<evidence type="ECO:0000256" key="1">
    <source>
        <dbReference type="SAM" id="Phobius"/>
    </source>
</evidence>
<keyword evidence="1" id="KW-1133">Transmembrane helix</keyword>
<proteinExistence type="predicted"/>